<dbReference type="EMBL" id="HG916854">
    <property type="protein sequence ID" value="CDM60591.1"/>
    <property type="molecule type" value="Genomic_DNA"/>
</dbReference>
<sequence length="219" mass="24447">MLVRTAESSEYKTDLVTQARLGMFTALDSLLDENGVVERHEGVHYTSGGLRGIFNTKLVCGHPFANNRLDDHHDLVTMGSDDCPVLLRCCDDQIVDRLLFDERRFSFLVEDIQKIYELLVSRRLHPGDRICAPSSFREEAATDRPVDCRPRGKKTVDIGAAHSETGCNVGHRGLLVTDAAKVLFRHIQNPLPKEVDVNLYTGTAAHGVSSAKFLTNWRS</sequence>
<evidence type="ECO:0000313" key="2">
    <source>
        <dbReference type="Proteomes" id="UP000019443"/>
    </source>
</evidence>
<organism evidence="1 2">
    <name type="scientific">Rhizobium favelukesii</name>
    <dbReference type="NCBI Taxonomy" id="348824"/>
    <lineage>
        <taxon>Bacteria</taxon>
        <taxon>Pseudomonadati</taxon>
        <taxon>Pseudomonadota</taxon>
        <taxon>Alphaproteobacteria</taxon>
        <taxon>Hyphomicrobiales</taxon>
        <taxon>Rhizobiaceae</taxon>
        <taxon>Rhizobium/Agrobacterium group</taxon>
        <taxon>Rhizobium</taxon>
    </lineage>
</organism>
<reference evidence="1" key="1">
    <citation type="submission" date="2013-11" db="EMBL/GenBank/DDBJ databases">
        <title>Draft genome sequence of the broad-host-range Rhizobium sp. LPU83 strain, a member of the low-genetic diversity Oregon-like Rhizobium sp. group.</title>
        <authorList>
            <person name="Wibberg D."/>
            <person name="Puehler A."/>
            <person name="Schlueter A."/>
        </authorList>
    </citation>
    <scope>NUCLEOTIDE SEQUENCE [LARGE SCALE GENOMIC DNA]</scope>
    <source>
        <strain evidence="1">LPU83</strain>
        <plasmid evidence="1">pLPU83c</plasmid>
    </source>
</reference>
<geneLocation type="plasmid" evidence="1 2">
    <name>pLPU83c</name>
</geneLocation>
<accession>W6S2E9</accession>
<protein>
    <submittedName>
        <fullName evidence="1">Uncharacterized protein</fullName>
    </submittedName>
</protein>
<gene>
    <name evidence="1" type="ORF">LPU83_pLPU83c_0029</name>
</gene>
<evidence type="ECO:0000313" key="1">
    <source>
        <dbReference type="EMBL" id="CDM60591.1"/>
    </source>
</evidence>
<dbReference type="Proteomes" id="UP000019443">
    <property type="component" value="Plasmid pLPU83c"/>
</dbReference>
<dbReference type="HOGENOM" id="CLU_1260615_0_0_5"/>
<keyword evidence="1" id="KW-0614">Plasmid</keyword>
<proteinExistence type="predicted"/>
<name>W6S2E9_9HYPH</name>
<keyword evidence="2" id="KW-1185">Reference proteome</keyword>
<dbReference type="AlphaFoldDB" id="W6S2E9"/>
<dbReference type="KEGG" id="rhl:LPU83_pLPU83c_0029"/>